<comment type="catalytic activity">
    <reaction evidence="1">
        <text>Cleavage of peptide bonds with very broad specificity.</text>
        <dbReference type="EC" id="3.4.25.1"/>
    </reaction>
</comment>
<dbReference type="PROSITE" id="PS51476">
    <property type="entry name" value="PROTEASOME_BETA_2"/>
    <property type="match status" value="1"/>
</dbReference>
<dbReference type="Proteomes" id="UP000887581">
    <property type="component" value="Unplaced"/>
</dbReference>
<dbReference type="Pfam" id="PF00227">
    <property type="entry name" value="Proteasome"/>
    <property type="match status" value="1"/>
</dbReference>
<evidence type="ECO:0000256" key="4">
    <source>
        <dbReference type="ARBA" id="ARBA00022490"/>
    </source>
</evidence>
<keyword evidence="6" id="KW-0888">Threonine protease</keyword>
<comment type="subcellular location">
    <subcellularLocation>
        <location evidence="2">Nucleus</location>
    </subcellularLocation>
</comment>
<proteinExistence type="predicted"/>
<comment type="subunit">
    <text evidence="9">The 26S proteasome consists of a 20S proteasome core and two 19S regulatory subunits. The 20S proteasome core is composed of 28 subunits that are arranged in four stacked rings, resulting in a barrel-shaped structure. The two end rings are each formed by seven alpha subunits, and the two central rings are each formed by seven beta subunits. The catalytic chamber with the active sites is on the inside of the barrel.</text>
</comment>
<dbReference type="InterPro" id="IPR023333">
    <property type="entry name" value="Proteasome_suB-type"/>
</dbReference>
<dbReference type="GO" id="GO:0019774">
    <property type="term" value="C:proteasome core complex, beta-subunit complex"/>
    <property type="evidence" value="ECO:0007669"/>
    <property type="project" value="UniProtKB-ARBA"/>
</dbReference>
<organism evidence="11 12">
    <name type="scientific">Setaria digitata</name>
    <dbReference type="NCBI Taxonomy" id="48799"/>
    <lineage>
        <taxon>Eukaryota</taxon>
        <taxon>Metazoa</taxon>
        <taxon>Ecdysozoa</taxon>
        <taxon>Nematoda</taxon>
        <taxon>Chromadorea</taxon>
        <taxon>Rhabditida</taxon>
        <taxon>Spirurina</taxon>
        <taxon>Spiruromorpha</taxon>
        <taxon>Filarioidea</taxon>
        <taxon>Setariidae</taxon>
        <taxon>Setaria</taxon>
    </lineage>
</organism>
<evidence type="ECO:0000256" key="7">
    <source>
        <dbReference type="ARBA" id="ARBA00022801"/>
    </source>
</evidence>
<keyword evidence="10" id="KW-0812">Transmembrane</keyword>
<dbReference type="GO" id="GO:0004298">
    <property type="term" value="F:threonine-type endopeptidase activity"/>
    <property type="evidence" value="ECO:0007669"/>
    <property type="project" value="UniProtKB-KW"/>
</dbReference>
<evidence type="ECO:0000256" key="6">
    <source>
        <dbReference type="ARBA" id="ARBA00022698"/>
    </source>
</evidence>
<dbReference type="InterPro" id="IPR029055">
    <property type="entry name" value="Ntn_hydrolases_N"/>
</dbReference>
<dbReference type="GO" id="GO:0005737">
    <property type="term" value="C:cytoplasm"/>
    <property type="evidence" value="ECO:0007669"/>
    <property type="project" value="TreeGrafter"/>
</dbReference>
<accession>A0A915PKP8</accession>
<reference evidence="12" key="1">
    <citation type="submission" date="2022-11" db="UniProtKB">
        <authorList>
            <consortium name="WormBaseParasite"/>
        </authorList>
    </citation>
    <scope>IDENTIFICATION</scope>
</reference>
<dbReference type="InterPro" id="IPR001353">
    <property type="entry name" value="Proteasome_sua/b"/>
</dbReference>
<keyword evidence="7" id="KW-0378">Hydrolase</keyword>
<dbReference type="GO" id="GO:0051603">
    <property type="term" value="P:proteolysis involved in protein catabolic process"/>
    <property type="evidence" value="ECO:0007669"/>
    <property type="project" value="InterPro"/>
</dbReference>
<dbReference type="GO" id="GO:0005634">
    <property type="term" value="C:nucleus"/>
    <property type="evidence" value="ECO:0007669"/>
    <property type="project" value="UniProtKB-SubCell"/>
</dbReference>
<dbReference type="PANTHER" id="PTHR32194">
    <property type="entry name" value="METALLOPROTEASE TLDD"/>
    <property type="match status" value="1"/>
</dbReference>
<evidence type="ECO:0000313" key="11">
    <source>
        <dbReference type="Proteomes" id="UP000887581"/>
    </source>
</evidence>
<keyword evidence="10" id="KW-1133">Transmembrane helix</keyword>
<evidence type="ECO:0000313" key="12">
    <source>
        <dbReference type="WBParaSite" id="sdigi.contig215.g6227.t1"/>
    </source>
</evidence>
<protein>
    <recommendedName>
        <fullName evidence="3">proteasome endopeptidase complex</fullName>
        <ecNumber evidence="3">3.4.25.1</ecNumber>
    </recommendedName>
</protein>
<keyword evidence="8" id="KW-0647">Proteasome</keyword>
<dbReference type="EC" id="3.4.25.1" evidence="3"/>
<evidence type="ECO:0000256" key="1">
    <source>
        <dbReference type="ARBA" id="ARBA00001198"/>
    </source>
</evidence>
<keyword evidence="5" id="KW-0645">Protease</keyword>
<dbReference type="SUPFAM" id="SSF56235">
    <property type="entry name" value="N-terminal nucleophile aminohydrolases (Ntn hydrolases)"/>
    <property type="match status" value="1"/>
</dbReference>
<dbReference type="AlphaFoldDB" id="A0A915PKP8"/>
<evidence type="ECO:0000256" key="2">
    <source>
        <dbReference type="ARBA" id="ARBA00004123"/>
    </source>
</evidence>
<keyword evidence="4" id="KW-0963">Cytoplasm</keyword>
<name>A0A915PKP8_9BILA</name>
<dbReference type="PANTHER" id="PTHR32194:SF0">
    <property type="entry name" value="ATP-DEPENDENT PROTEASE SUBUNIT HSLV"/>
    <property type="match status" value="1"/>
</dbReference>
<dbReference type="InterPro" id="IPR000243">
    <property type="entry name" value="Pept_T1A_subB"/>
</dbReference>
<evidence type="ECO:0000256" key="5">
    <source>
        <dbReference type="ARBA" id="ARBA00022670"/>
    </source>
</evidence>
<keyword evidence="11" id="KW-1185">Reference proteome</keyword>
<dbReference type="Gene3D" id="3.60.20.10">
    <property type="entry name" value="Glutamine Phosphoribosylpyrophosphate, subunit 1, domain 1"/>
    <property type="match status" value="1"/>
</dbReference>
<sequence length="629" mass="72021">MVVCRSGSAADTQAISDIVKYYIEVYSMMEEENVSVGRSAQIFRNFLYKYRDSLSASVLVAGYDDGEGGQLYAIPLGGYVTRQRCAASGSGSTFVQGFLDSQWKPGMNVEKCKEIVLNAVALATIRDGSSGGVIRLAVIDKTGTHRMANLNHFFFSKFQLVRPDQNQFPKKLAVPKAVVMYFVAVVLLIIFGAKAFLDEENVLPDLAPHIDNPLEFDFIEDPHKKQYLKSLFIESFYEPNCDNKSNITIKPIYFWPGQRVDLRCVMCRRAFTFNGLMKHWWFMPAKDNLKNSPKWNQHLLTLSADYGDNRWRDFGAMPSGFDTGTNPRAQTVLIQRNGMLILLQPTSENEGLYRCLDIASRNVLHFIYYLIAMQPLFIYLKPGGEEQTYQIDSRGFPDSNWKFRHIPPTYIRDPFRMCTMNWSICLDWIVSDNNMKEEINWNLHGRSRDAELAKKFVNLKIQLQWSEWSSCEQGTTVRSREGHCYLRKINPEKGIGQLVDGIFGAYDLFNWVTKLKNHMSRISEFNTTGIRLYSGLLSKLIHEGALGSDKTYDDCYTMEDSFFKNPKAARRWITAIFSAFGIDEVESMLKTSDRLCLYYYNKPTIRTDETPASVIVGTHLVDTQRCPIL</sequence>
<evidence type="ECO:0000256" key="3">
    <source>
        <dbReference type="ARBA" id="ARBA00012039"/>
    </source>
</evidence>
<keyword evidence="10" id="KW-0472">Membrane</keyword>
<feature type="transmembrane region" description="Helical" evidence="10">
    <location>
        <begin position="178"/>
        <end position="197"/>
    </location>
</feature>
<evidence type="ECO:0000256" key="8">
    <source>
        <dbReference type="ARBA" id="ARBA00022942"/>
    </source>
</evidence>
<dbReference type="WBParaSite" id="sdigi.contig215.g6227.t1">
    <property type="protein sequence ID" value="sdigi.contig215.g6227.t1"/>
    <property type="gene ID" value="sdigi.contig215.g6227"/>
</dbReference>
<dbReference type="PRINTS" id="PR00141">
    <property type="entry name" value="PROTEASOME"/>
</dbReference>
<evidence type="ECO:0000256" key="9">
    <source>
        <dbReference type="ARBA" id="ARBA00026071"/>
    </source>
</evidence>
<evidence type="ECO:0000256" key="10">
    <source>
        <dbReference type="SAM" id="Phobius"/>
    </source>
</evidence>